<name>A0A1B6E680_9HEMI</name>
<feature type="non-terminal residue" evidence="5">
    <location>
        <position position="1"/>
    </location>
</feature>
<dbReference type="PANTHER" id="PTHR23199:SF12">
    <property type="entry name" value="NEUROTROPHIN 1-RELATED"/>
    <property type="match status" value="1"/>
</dbReference>
<dbReference type="AlphaFoldDB" id="A0A1B6E680"/>
<dbReference type="InterPro" id="IPR052444">
    <property type="entry name" value="Spz/Toll_ligand-like"/>
</dbReference>
<dbReference type="EMBL" id="GEDC01003848">
    <property type="protein sequence ID" value="JAS33450.1"/>
    <property type="molecule type" value="Transcribed_RNA"/>
</dbReference>
<evidence type="ECO:0000256" key="2">
    <source>
        <dbReference type="ARBA" id="ARBA00023157"/>
    </source>
</evidence>
<keyword evidence="2" id="KW-1015">Disulfide bond</keyword>
<organism evidence="5">
    <name type="scientific">Clastoptera arizonana</name>
    <name type="common">Arizona spittle bug</name>
    <dbReference type="NCBI Taxonomy" id="38151"/>
    <lineage>
        <taxon>Eukaryota</taxon>
        <taxon>Metazoa</taxon>
        <taxon>Ecdysozoa</taxon>
        <taxon>Arthropoda</taxon>
        <taxon>Hexapoda</taxon>
        <taxon>Insecta</taxon>
        <taxon>Pterygota</taxon>
        <taxon>Neoptera</taxon>
        <taxon>Paraneoptera</taxon>
        <taxon>Hemiptera</taxon>
        <taxon>Auchenorrhyncha</taxon>
        <taxon>Cercopoidea</taxon>
        <taxon>Clastopteridae</taxon>
        <taxon>Clastoptera</taxon>
    </lineage>
</organism>
<sequence length="213" mass="23936">EGTRKALSEPLEARSKDESVIADDSFVFPDEDVRRPTNSKNNIFSPTIGPKPPSCANGSFFCTNIEGYPHGYVSKLLKRHGDLLKGFFKIDSADDTELQDRVNTVGDPWGSLCNSERKTIFPTVIQTKSGDWKYVVNSEEFRQKYVVEICSNETKPCSELIELHNGYKSKCVQNFVPRRIVTLNKEGSLEADLCPMPACCSCRIEEIDLSDTR</sequence>
<dbReference type="GO" id="GO:0005121">
    <property type="term" value="F:Toll binding"/>
    <property type="evidence" value="ECO:0007669"/>
    <property type="project" value="TreeGrafter"/>
</dbReference>
<dbReference type="GO" id="GO:0008083">
    <property type="term" value="F:growth factor activity"/>
    <property type="evidence" value="ECO:0007669"/>
    <property type="project" value="TreeGrafter"/>
</dbReference>
<evidence type="ECO:0000256" key="1">
    <source>
        <dbReference type="ARBA" id="ARBA00022729"/>
    </source>
</evidence>
<evidence type="ECO:0000256" key="3">
    <source>
        <dbReference type="ARBA" id="ARBA00023180"/>
    </source>
</evidence>
<reference evidence="5" key="1">
    <citation type="submission" date="2015-12" db="EMBL/GenBank/DDBJ databases">
        <title>De novo transcriptome assembly of four potential Pierce s Disease insect vectors from Arizona vineyards.</title>
        <authorList>
            <person name="Tassone E.E."/>
        </authorList>
    </citation>
    <scope>NUCLEOTIDE SEQUENCE</scope>
</reference>
<evidence type="ECO:0000259" key="4">
    <source>
        <dbReference type="Pfam" id="PF16077"/>
    </source>
</evidence>
<dbReference type="Gene3D" id="2.10.90.10">
    <property type="entry name" value="Cystine-knot cytokines"/>
    <property type="match status" value="1"/>
</dbReference>
<keyword evidence="3" id="KW-0325">Glycoprotein</keyword>
<dbReference type="GO" id="GO:0005615">
    <property type="term" value="C:extracellular space"/>
    <property type="evidence" value="ECO:0007669"/>
    <property type="project" value="UniProtKB-ARBA"/>
</dbReference>
<feature type="domain" description="Spaetzle" evidence="4">
    <location>
        <begin position="111"/>
        <end position="204"/>
    </location>
</feature>
<protein>
    <recommendedName>
        <fullName evidence="4">Spaetzle domain-containing protein</fullName>
    </recommendedName>
</protein>
<accession>A0A1B6E680</accession>
<keyword evidence="1" id="KW-0732">Signal</keyword>
<dbReference type="PANTHER" id="PTHR23199">
    <property type="entry name" value="NEUROTROPHIN 1-RELATED"/>
    <property type="match status" value="1"/>
</dbReference>
<dbReference type="InterPro" id="IPR029034">
    <property type="entry name" value="Cystine-knot_cytokine"/>
</dbReference>
<dbReference type="Pfam" id="PF16077">
    <property type="entry name" value="Spaetzle"/>
    <property type="match status" value="1"/>
</dbReference>
<dbReference type="SUPFAM" id="SSF57501">
    <property type="entry name" value="Cystine-knot cytokines"/>
    <property type="match status" value="1"/>
</dbReference>
<dbReference type="GO" id="GO:0021556">
    <property type="term" value="P:central nervous system formation"/>
    <property type="evidence" value="ECO:0007669"/>
    <property type="project" value="TreeGrafter"/>
</dbReference>
<evidence type="ECO:0000313" key="5">
    <source>
        <dbReference type="EMBL" id="JAS33450.1"/>
    </source>
</evidence>
<proteinExistence type="predicted"/>
<dbReference type="InterPro" id="IPR032104">
    <property type="entry name" value="Spaetzle"/>
</dbReference>
<gene>
    <name evidence="5" type="ORF">g.31088</name>
</gene>
<dbReference type="GO" id="GO:0045087">
    <property type="term" value="P:innate immune response"/>
    <property type="evidence" value="ECO:0007669"/>
    <property type="project" value="TreeGrafter"/>
</dbReference>